<evidence type="ECO:0000313" key="2">
    <source>
        <dbReference type="Proteomes" id="UP001246244"/>
    </source>
</evidence>
<accession>A0ABU2D001</accession>
<protein>
    <submittedName>
        <fullName evidence="1">DUF4238 domain-containing protein</fullName>
    </submittedName>
</protein>
<organism evidence="1 2">
    <name type="scientific">Methanosarcina baikalica</name>
    <dbReference type="NCBI Taxonomy" id="3073890"/>
    <lineage>
        <taxon>Archaea</taxon>
        <taxon>Methanobacteriati</taxon>
        <taxon>Methanobacteriota</taxon>
        <taxon>Stenosarchaea group</taxon>
        <taxon>Methanomicrobia</taxon>
        <taxon>Methanosarcinales</taxon>
        <taxon>Methanosarcinaceae</taxon>
        <taxon>Methanosarcina</taxon>
    </lineage>
</organism>
<dbReference type="Pfam" id="PF14022">
    <property type="entry name" value="DUF4238"/>
    <property type="match status" value="1"/>
</dbReference>
<comment type="caution">
    <text evidence="1">The sequence shown here is derived from an EMBL/GenBank/DDBJ whole genome shotgun (WGS) entry which is preliminary data.</text>
</comment>
<name>A0ABU2D001_9EURY</name>
<dbReference type="Proteomes" id="UP001246244">
    <property type="component" value="Unassembled WGS sequence"/>
</dbReference>
<dbReference type="EMBL" id="JAVKPK010000017">
    <property type="protein sequence ID" value="MDR7665317.1"/>
    <property type="molecule type" value="Genomic_DNA"/>
</dbReference>
<dbReference type="InterPro" id="IPR025332">
    <property type="entry name" value="DUF4238"/>
</dbReference>
<reference evidence="2" key="1">
    <citation type="submission" date="2023-07" db="EMBL/GenBank/DDBJ databases">
        <title>Whole-genome sequencing of a new Methanosarcina sp. Z-7115.</title>
        <authorList>
            <person name="Zhilina T.N."/>
            <person name="Merkel A.Y."/>
        </authorList>
    </citation>
    <scope>NUCLEOTIDE SEQUENCE [LARGE SCALE GENOMIC DNA]</scope>
    <source>
        <strain evidence="2">Z-7115</strain>
    </source>
</reference>
<proteinExistence type="predicted"/>
<keyword evidence="2" id="KW-1185">Reference proteome</keyword>
<sequence length="210" mass="25017">MYASVKLGIYRKIIDLEDISQLSDYERAVTSTFLIYQWKRTKAQRNFIKNIILNFVKKQIAMTNSVEYIRHLALFYYDDFFLKYLHILNVLNSEVALKVFFGLGWTLYINKTNLTYWTSDNPFAIENITEIDQNEPHQIREGCKIYFPLTPKICLLMYDLSFYEYPSRILDTDIQNVIEKNKLQVDNSMRQIFSYDDISPANEFTNSTHY</sequence>
<dbReference type="RefSeq" id="WP_310575339.1">
    <property type="nucleotide sequence ID" value="NZ_JAVKPK010000017.1"/>
</dbReference>
<evidence type="ECO:0000313" key="1">
    <source>
        <dbReference type="EMBL" id="MDR7665317.1"/>
    </source>
</evidence>
<gene>
    <name evidence="1" type="ORF">RG963_05865</name>
</gene>